<dbReference type="Proteomes" id="UP000177107">
    <property type="component" value="Unassembled WGS sequence"/>
</dbReference>
<dbReference type="InterPro" id="IPR001845">
    <property type="entry name" value="HTH_ArsR_DNA-bd_dom"/>
</dbReference>
<dbReference type="STRING" id="1798499.A3C95_01145"/>
<evidence type="ECO:0000259" key="1">
    <source>
        <dbReference type="PROSITE" id="PS50987"/>
    </source>
</evidence>
<gene>
    <name evidence="2" type="ORF">A3C95_01145</name>
</gene>
<comment type="caution">
    <text evidence="2">The sequence shown here is derived from an EMBL/GenBank/DDBJ whole genome shotgun (WGS) entry which is preliminary data.</text>
</comment>
<proteinExistence type="predicted"/>
<dbReference type="SUPFAM" id="SSF46785">
    <property type="entry name" value="Winged helix' DNA-binding domain"/>
    <property type="match status" value="1"/>
</dbReference>
<evidence type="ECO:0000313" key="3">
    <source>
        <dbReference type="Proteomes" id="UP000177107"/>
    </source>
</evidence>
<feature type="domain" description="HTH arsR-type" evidence="1">
    <location>
        <begin position="1"/>
        <end position="92"/>
    </location>
</feature>
<dbReference type="InterPro" id="IPR036390">
    <property type="entry name" value="WH_DNA-bd_sf"/>
</dbReference>
<sequence length="189" mass="21564">MDSLARLFGSLARVKLLRLFMFNRTETLSLADIAKRAKLSREITRAELQKLFHTGLIERRGKGHRASYRVNQRYSHLEALAAFVRSTTSISPANLLRLLKKAGNLRLVVLSGVFTGTIESGVDLLIVGDRLHERALRAAVYAIEAELGRELRYASFTTDDFNYRLGIYDRLIRDIFDYPHQAILDRTRA</sequence>
<dbReference type="GO" id="GO:0003700">
    <property type="term" value="F:DNA-binding transcription factor activity"/>
    <property type="evidence" value="ECO:0007669"/>
    <property type="project" value="InterPro"/>
</dbReference>
<organism evidence="2 3">
    <name type="scientific">Candidatus Kaiserbacteria bacterium RIFCSPHIGHO2_02_FULL_56_30</name>
    <dbReference type="NCBI Taxonomy" id="1798499"/>
    <lineage>
        <taxon>Bacteria</taxon>
        <taxon>Candidatus Kaiseribacteriota</taxon>
    </lineage>
</organism>
<accession>A0A1F6E2E8</accession>
<reference evidence="2 3" key="1">
    <citation type="journal article" date="2016" name="Nat. Commun.">
        <title>Thousands of microbial genomes shed light on interconnected biogeochemical processes in an aquifer system.</title>
        <authorList>
            <person name="Anantharaman K."/>
            <person name="Brown C.T."/>
            <person name="Hug L.A."/>
            <person name="Sharon I."/>
            <person name="Castelle C.J."/>
            <person name="Probst A.J."/>
            <person name="Thomas B.C."/>
            <person name="Singh A."/>
            <person name="Wilkins M.J."/>
            <person name="Karaoz U."/>
            <person name="Brodie E.L."/>
            <person name="Williams K.H."/>
            <person name="Hubbard S.S."/>
            <person name="Banfield J.F."/>
        </authorList>
    </citation>
    <scope>NUCLEOTIDE SEQUENCE [LARGE SCALE GENOMIC DNA]</scope>
</reference>
<dbReference type="AlphaFoldDB" id="A0A1F6E2E8"/>
<name>A0A1F6E2E8_9BACT</name>
<dbReference type="PROSITE" id="PS50987">
    <property type="entry name" value="HTH_ARSR_2"/>
    <property type="match status" value="1"/>
</dbReference>
<dbReference type="InterPro" id="IPR036388">
    <property type="entry name" value="WH-like_DNA-bd_sf"/>
</dbReference>
<dbReference type="Gene3D" id="1.10.10.10">
    <property type="entry name" value="Winged helix-like DNA-binding domain superfamily/Winged helix DNA-binding domain"/>
    <property type="match status" value="1"/>
</dbReference>
<protein>
    <recommendedName>
        <fullName evidence="1">HTH arsR-type domain-containing protein</fullName>
    </recommendedName>
</protein>
<dbReference type="EMBL" id="MFLM01000025">
    <property type="protein sequence ID" value="OGG67747.1"/>
    <property type="molecule type" value="Genomic_DNA"/>
</dbReference>
<evidence type="ECO:0000313" key="2">
    <source>
        <dbReference type="EMBL" id="OGG67747.1"/>
    </source>
</evidence>